<feature type="coiled-coil region" evidence="6">
    <location>
        <begin position="29"/>
        <end position="63"/>
    </location>
</feature>
<evidence type="ECO:0000256" key="5">
    <source>
        <dbReference type="ARBA" id="ARBA00022807"/>
    </source>
</evidence>
<feature type="compositionally biased region" description="Low complexity" evidence="7">
    <location>
        <begin position="256"/>
        <end position="269"/>
    </location>
</feature>
<gene>
    <name evidence="10" type="ORF">H9798_03040</name>
</gene>
<dbReference type="InterPro" id="IPR057309">
    <property type="entry name" value="PcsB_CC"/>
</dbReference>
<evidence type="ECO:0000256" key="4">
    <source>
        <dbReference type="ARBA" id="ARBA00022801"/>
    </source>
</evidence>
<comment type="similarity">
    <text evidence="1">Belongs to the peptidase C40 family.</text>
</comment>
<dbReference type="EMBL" id="DXAK01000012">
    <property type="protein sequence ID" value="HJA06112.1"/>
    <property type="molecule type" value="Genomic_DNA"/>
</dbReference>
<evidence type="ECO:0000256" key="1">
    <source>
        <dbReference type="ARBA" id="ARBA00007074"/>
    </source>
</evidence>
<keyword evidence="5" id="KW-0788">Thiol protease</keyword>
<evidence type="ECO:0000256" key="8">
    <source>
        <dbReference type="SAM" id="SignalP"/>
    </source>
</evidence>
<dbReference type="GO" id="GO:0006508">
    <property type="term" value="P:proteolysis"/>
    <property type="evidence" value="ECO:0007669"/>
    <property type="project" value="UniProtKB-KW"/>
</dbReference>
<keyword evidence="6" id="KW-0175">Coiled coil</keyword>
<dbReference type="InterPro" id="IPR051794">
    <property type="entry name" value="PG_Endopeptidase_C40"/>
</dbReference>
<dbReference type="PANTHER" id="PTHR47359:SF3">
    <property type="entry name" value="NLP_P60 DOMAIN-CONTAINING PROTEIN-RELATED"/>
    <property type="match status" value="1"/>
</dbReference>
<evidence type="ECO:0000256" key="3">
    <source>
        <dbReference type="ARBA" id="ARBA00022729"/>
    </source>
</evidence>
<dbReference type="Proteomes" id="UP000824223">
    <property type="component" value="Unassembled WGS sequence"/>
</dbReference>
<feature type="compositionally biased region" description="Low complexity" evidence="7">
    <location>
        <begin position="278"/>
        <end position="294"/>
    </location>
</feature>
<feature type="signal peptide" evidence="8">
    <location>
        <begin position="1"/>
        <end position="25"/>
    </location>
</feature>
<feature type="compositionally biased region" description="Gly residues" evidence="7">
    <location>
        <begin position="230"/>
        <end position="255"/>
    </location>
</feature>
<comment type="caution">
    <text evidence="10">The sequence shown here is derived from an EMBL/GenBank/DDBJ whole genome shotgun (WGS) entry which is preliminary data.</text>
</comment>
<dbReference type="GO" id="GO:0008234">
    <property type="term" value="F:cysteine-type peptidase activity"/>
    <property type="evidence" value="ECO:0007669"/>
    <property type="project" value="UniProtKB-KW"/>
</dbReference>
<reference evidence="10" key="2">
    <citation type="submission" date="2021-04" db="EMBL/GenBank/DDBJ databases">
        <authorList>
            <person name="Gilroy R."/>
        </authorList>
    </citation>
    <scope>NUCLEOTIDE SEQUENCE</scope>
    <source>
        <strain evidence="10">ChiSjej2B20-11307</strain>
    </source>
</reference>
<organism evidence="10 11">
    <name type="scientific">Candidatus Mediterraneibacter pullicola</name>
    <dbReference type="NCBI Taxonomy" id="2838682"/>
    <lineage>
        <taxon>Bacteria</taxon>
        <taxon>Bacillati</taxon>
        <taxon>Bacillota</taxon>
        <taxon>Clostridia</taxon>
        <taxon>Lachnospirales</taxon>
        <taxon>Lachnospiraceae</taxon>
        <taxon>Mediterraneibacter</taxon>
    </lineage>
</organism>
<dbReference type="Gene3D" id="6.10.250.3150">
    <property type="match status" value="1"/>
</dbReference>
<protein>
    <submittedName>
        <fullName evidence="10">C40 family peptidase</fullName>
    </submittedName>
</protein>
<dbReference type="SUPFAM" id="SSF54001">
    <property type="entry name" value="Cysteine proteinases"/>
    <property type="match status" value="1"/>
</dbReference>
<evidence type="ECO:0000259" key="9">
    <source>
        <dbReference type="PROSITE" id="PS51935"/>
    </source>
</evidence>
<proteinExistence type="inferred from homology"/>
<evidence type="ECO:0000313" key="10">
    <source>
        <dbReference type="EMBL" id="HJA06112.1"/>
    </source>
</evidence>
<dbReference type="PROSITE" id="PS51935">
    <property type="entry name" value="NLPC_P60"/>
    <property type="match status" value="1"/>
</dbReference>
<dbReference type="Gene3D" id="3.90.1720.10">
    <property type="entry name" value="endopeptidase domain like (from Nostoc punctiforme)"/>
    <property type="match status" value="1"/>
</dbReference>
<feature type="coiled-coil region" evidence="6">
    <location>
        <begin position="134"/>
        <end position="175"/>
    </location>
</feature>
<feature type="chain" id="PRO_5039084402" evidence="8">
    <location>
        <begin position="26"/>
        <end position="404"/>
    </location>
</feature>
<keyword evidence="2" id="KW-0645">Protease</keyword>
<reference evidence="10" key="1">
    <citation type="journal article" date="2021" name="PeerJ">
        <title>Extensive microbial diversity within the chicken gut microbiome revealed by metagenomics and culture.</title>
        <authorList>
            <person name="Gilroy R."/>
            <person name="Ravi A."/>
            <person name="Getino M."/>
            <person name="Pursley I."/>
            <person name="Horton D.L."/>
            <person name="Alikhan N.F."/>
            <person name="Baker D."/>
            <person name="Gharbi K."/>
            <person name="Hall N."/>
            <person name="Watson M."/>
            <person name="Adriaenssens E.M."/>
            <person name="Foster-Nyarko E."/>
            <person name="Jarju S."/>
            <person name="Secka A."/>
            <person name="Antonio M."/>
            <person name="Oren A."/>
            <person name="Chaudhuri R.R."/>
            <person name="La Ragione R."/>
            <person name="Hildebrand F."/>
            <person name="Pallen M.J."/>
        </authorList>
    </citation>
    <scope>NUCLEOTIDE SEQUENCE</scope>
    <source>
        <strain evidence="10">ChiSjej2B20-11307</strain>
    </source>
</reference>
<keyword evidence="3 8" id="KW-0732">Signal</keyword>
<feature type="domain" description="NlpC/P60" evidence="9">
    <location>
        <begin position="295"/>
        <end position="404"/>
    </location>
</feature>
<dbReference type="PANTHER" id="PTHR47359">
    <property type="entry name" value="PEPTIDOGLYCAN DL-ENDOPEPTIDASE CWLO"/>
    <property type="match status" value="1"/>
</dbReference>
<evidence type="ECO:0000256" key="6">
    <source>
        <dbReference type="SAM" id="Coils"/>
    </source>
</evidence>
<name>A0A9D2H7F8_9FIRM</name>
<dbReference type="Pfam" id="PF24568">
    <property type="entry name" value="CC_PcsB"/>
    <property type="match status" value="1"/>
</dbReference>
<accession>A0A9D2H7F8</accession>
<dbReference type="AlphaFoldDB" id="A0A9D2H7F8"/>
<dbReference type="InterPro" id="IPR038765">
    <property type="entry name" value="Papain-like_cys_pep_sf"/>
</dbReference>
<feature type="region of interest" description="Disordered" evidence="7">
    <location>
        <begin position="202"/>
        <end position="294"/>
    </location>
</feature>
<evidence type="ECO:0000313" key="11">
    <source>
        <dbReference type="Proteomes" id="UP000824223"/>
    </source>
</evidence>
<keyword evidence="4" id="KW-0378">Hydrolase</keyword>
<evidence type="ECO:0000256" key="7">
    <source>
        <dbReference type="SAM" id="MobiDB-lite"/>
    </source>
</evidence>
<dbReference type="Pfam" id="PF00877">
    <property type="entry name" value="NLPC_P60"/>
    <property type="match status" value="1"/>
</dbReference>
<dbReference type="InterPro" id="IPR000064">
    <property type="entry name" value="NLP_P60_dom"/>
</dbReference>
<sequence>MKKRIRNTFLAATLAPCLISGSVSAAPSMDELEGNKAQAESEAAALEEELTALLTQINELEGQLIENGERLIQTENDLSAAEEKEAKQYADMKTRIKYMYEGGQTDTLSMLLSAENFSDFLNKAEYASMIHTYDRQKLQELQETQEEIKSLKASLETEQKELSEAQDVYEREEASVNAQLEAKRLEVANFDVLLQTAAEAVAAESSQVGSGQDEAGDTGNMDSGSPAEGTGSGGNITGGGNTTSGNTTTGGGSSTGGSTPDDGSATGGNTPTGGGNSSGNNSGGSSDSGTSSGNTAKAQAIVNAAYSQLGVKYVYGGTTPGVGLDCSGLVQYAHKMAGISLPRTSGAQGASGVAVSTPQPGDIVCYVGHVGIYIGGGKMIHAPEPGDVVKISSVYGSPWYRRCW</sequence>
<evidence type="ECO:0000256" key="2">
    <source>
        <dbReference type="ARBA" id="ARBA00022670"/>
    </source>
</evidence>